<proteinExistence type="inferred from homology"/>
<keyword evidence="5" id="KW-0186">Copper</keyword>
<dbReference type="EMBL" id="KB469296">
    <property type="protein sequence ID" value="EPQ60924.1"/>
    <property type="molecule type" value="Genomic_DNA"/>
</dbReference>
<comment type="similarity">
    <text evidence="5">Belongs to the copper transporter (Ctr) (TC 1.A.56) family. SLC31A subfamily.</text>
</comment>
<evidence type="ECO:0000256" key="5">
    <source>
        <dbReference type="RuleBase" id="RU367022"/>
    </source>
</evidence>
<feature type="compositionally biased region" description="Basic and acidic residues" evidence="6">
    <location>
        <begin position="108"/>
        <end position="120"/>
    </location>
</feature>
<organism evidence="7 8">
    <name type="scientific">Gloeophyllum trabeum (strain ATCC 11539 / FP-39264 / Madison 617)</name>
    <name type="common">Brown rot fungus</name>
    <dbReference type="NCBI Taxonomy" id="670483"/>
    <lineage>
        <taxon>Eukaryota</taxon>
        <taxon>Fungi</taxon>
        <taxon>Dikarya</taxon>
        <taxon>Basidiomycota</taxon>
        <taxon>Agaricomycotina</taxon>
        <taxon>Agaricomycetes</taxon>
        <taxon>Gloeophyllales</taxon>
        <taxon>Gloeophyllaceae</taxon>
        <taxon>Gloeophyllum</taxon>
    </lineage>
</organism>
<sequence>MDMGGSSSSSSGMTMMTPWLHFAAGDYLIFEAWKPSSKGAVAGACIGLLVFAMLERWIAAFRGIMETRWRMEALAMVANQPGVVPLDSSPTSASDGKSDDGEVEVELRYGPRGASSDEKGSTQSVPPRTRTIAPFIPRHDFSRGTLYAVQALIGYALMLCVMTFQAGYIISIICGLGIGEVLFGRLGAQRHAH</sequence>
<dbReference type="PANTHER" id="PTHR12483">
    <property type="entry name" value="SOLUTE CARRIER FAMILY 31 COPPER TRANSPORTERS"/>
    <property type="match status" value="1"/>
</dbReference>
<gene>
    <name evidence="7" type="ORF">GLOTRDRAFT_68968</name>
</gene>
<keyword evidence="3 5" id="KW-1133">Transmembrane helix</keyword>
<evidence type="ECO:0000256" key="2">
    <source>
        <dbReference type="ARBA" id="ARBA00022692"/>
    </source>
</evidence>
<dbReference type="InterPro" id="IPR007274">
    <property type="entry name" value="Cop_transporter"/>
</dbReference>
<accession>S7S4S3</accession>
<evidence type="ECO:0000256" key="3">
    <source>
        <dbReference type="ARBA" id="ARBA00022989"/>
    </source>
</evidence>
<dbReference type="OMA" id="PIPWRFS"/>
<dbReference type="GO" id="GO:0005375">
    <property type="term" value="F:copper ion transmembrane transporter activity"/>
    <property type="evidence" value="ECO:0007669"/>
    <property type="project" value="UniProtKB-UniRule"/>
</dbReference>
<keyword evidence="5" id="KW-0187">Copper transport</keyword>
<evidence type="ECO:0000256" key="1">
    <source>
        <dbReference type="ARBA" id="ARBA00004141"/>
    </source>
</evidence>
<dbReference type="HOGENOM" id="CLU_090404_0_1_1"/>
<evidence type="ECO:0000256" key="4">
    <source>
        <dbReference type="ARBA" id="ARBA00023136"/>
    </source>
</evidence>
<evidence type="ECO:0000313" key="7">
    <source>
        <dbReference type="EMBL" id="EPQ60924.1"/>
    </source>
</evidence>
<dbReference type="GeneID" id="19307937"/>
<dbReference type="PANTHER" id="PTHR12483:SF27">
    <property type="entry name" value="COPPER TRANSPORT PROTEIN CTR1"/>
    <property type="match status" value="1"/>
</dbReference>
<feature type="region of interest" description="Disordered" evidence="6">
    <location>
        <begin position="108"/>
        <end position="129"/>
    </location>
</feature>
<dbReference type="RefSeq" id="XP_007861220.1">
    <property type="nucleotide sequence ID" value="XM_007863029.1"/>
</dbReference>
<feature type="transmembrane region" description="Helical" evidence="5">
    <location>
        <begin position="145"/>
        <end position="164"/>
    </location>
</feature>
<dbReference type="Proteomes" id="UP000030669">
    <property type="component" value="Unassembled WGS sequence"/>
</dbReference>
<dbReference type="Pfam" id="PF04145">
    <property type="entry name" value="Ctr"/>
    <property type="match status" value="1"/>
</dbReference>
<dbReference type="KEGG" id="gtr:GLOTRDRAFT_68968"/>
<keyword evidence="2 5" id="KW-0812">Transmembrane</keyword>
<dbReference type="AlphaFoldDB" id="S7S4S3"/>
<reference evidence="7 8" key="1">
    <citation type="journal article" date="2012" name="Science">
        <title>The Paleozoic origin of enzymatic lignin decomposition reconstructed from 31 fungal genomes.</title>
        <authorList>
            <person name="Floudas D."/>
            <person name="Binder M."/>
            <person name="Riley R."/>
            <person name="Barry K."/>
            <person name="Blanchette R.A."/>
            <person name="Henrissat B."/>
            <person name="Martinez A.T."/>
            <person name="Otillar R."/>
            <person name="Spatafora J.W."/>
            <person name="Yadav J.S."/>
            <person name="Aerts A."/>
            <person name="Benoit I."/>
            <person name="Boyd A."/>
            <person name="Carlson A."/>
            <person name="Copeland A."/>
            <person name="Coutinho P.M."/>
            <person name="de Vries R.P."/>
            <person name="Ferreira P."/>
            <person name="Findley K."/>
            <person name="Foster B."/>
            <person name="Gaskell J."/>
            <person name="Glotzer D."/>
            <person name="Gorecki P."/>
            <person name="Heitman J."/>
            <person name="Hesse C."/>
            <person name="Hori C."/>
            <person name="Igarashi K."/>
            <person name="Jurgens J.A."/>
            <person name="Kallen N."/>
            <person name="Kersten P."/>
            <person name="Kohler A."/>
            <person name="Kuees U."/>
            <person name="Kumar T.K.A."/>
            <person name="Kuo A."/>
            <person name="LaButti K."/>
            <person name="Larrondo L.F."/>
            <person name="Lindquist E."/>
            <person name="Ling A."/>
            <person name="Lombard V."/>
            <person name="Lucas S."/>
            <person name="Lundell T."/>
            <person name="Martin R."/>
            <person name="McLaughlin D.J."/>
            <person name="Morgenstern I."/>
            <person name="Morin E."/>
            <person name="Murat C."/>
            <person name="Nagy L.G."/>
            <person name="Nolan M."/>
            <person name="Ohm R.A."/>
            <person name="Patyshakuliyeva A."/>
            <person name="Rokas A."/>
            <person name="Ruiz-Duenas F.J."/>
            <person name="Sabat G."/>
            <person name="Salamov A."/>
            <person name="Samejima M."/>
            <person name="Schmutz J."/>
            <person name="Slot J.C."/>
            <person name="St John F."/>
            <person name="Stenlid J."/>
            <person name="Sun H."/>
            <person name="Sun S."/>
            <person name="Syed K."/>
            <person name="Tsang A."/>
            <person name="Wiebenga A."/>
            <person name="Young D."/>
            <person name="Pisabarro A."/>
            <person name="Eastwood D.C."/>
            <person name="Martin F."/>
            <person name="Cullen D."/>
            <person name="Grigoriev I.V."/>
            <person name="Hibbett D.S."/>
        </authorList>
    </citation>
    <scope>NUCLEOTIDE SEQUENCE [LARGE SCALE GENOMIC DNA]</scope>
    <source>
        <strain evidence="7 8">ATCC 11539</strain>
    </source>
</reference>
<comment type="subcellular location">
    <subcellularLocation>
        <location evidence="1 5">Membrane</location>
        <topology evidence="1 5">Multi-pass membrane protein</topology>
    </subcellularLocation>
</comment>
<protein>
    <recommendedName>
        <fullName evidence="5">Copper transport protein</fullName>
    </recommendedName>
</protein>
<dbReference type="OrthoDB" id="73901at2759"/>
<evidence type="ECO:0000313" key="8">
    <source>
        <dbReference type="Proteomes" id="UP000030669"/>
    </source>
</evidence>
<keyword evidence="5" id="KW-0813">Transport</keyword>
<keyword evidence="8" id="KW-1185">Reference proteome</keyword>
<dbReference type="GO" id="GO:0005886">
    <property type="term" value="C:plasma membrane"/>
    <property type="evidence" value="ECO:0007669"/>
    <property type="project" value="TreeGrafter"/>
</dbReference>
<dbReference type="eggNOG" id="KOG3386">
    <property type="taxonomic scope" value="Eukaryota"/>
</dbReference>
<feature type="transmembrane region" description="Helical" evidence="5">
    <location>
        <begin position="40"/>
        <end position="61"/>
    </location>
</feature>
<name>S7S4S3_GLOTA</name>
<evidence type="ECO:0000256" key="6">
    <source>
        <dbReference type="SAM" id="MobiDB-lite"/>
    </source>
</evidence>
<dbReference type="STRING" id="670483.S7S4S3"/>
<keyword evidence="5" id="KW-0406">Ion transport</keyword>
<keyword evidence="4 5" id="KW-0472">Membrane</keyword>